<feature type="domain" description="HTH araC/xylS-type" evidence="15">
    <location>
        <begin position="1255"/>
        <end position="1354"/>
    </location>
</feature>
<dbReference type="SMART" id="SM00388">
    <property type="entry name" value="HisKA"/>
    <property type="match status" value="1"/>
</dbReference>
<dbReference type="Gene3D" id="1.10.10.60">
    <property type="entry name" value="Homeodomain-like"/>
    <property type="match status" value="1"/>
</dbReference>
<feature type="chain" id="PRO_5011770328" description="histidine kinase" evidence="14">
    <location>
        <begin position="18"/>
        <end position="1366"/>
    </location>
</feature>
<dbReference type="InterPro" id="IPR005467">
    <property type="entry name" value="His_kinase_dom"/>
</dbReference>
<organism evidence="18 19">
    <name type="scientific">Catalinimonas alkaloidigena</name>
    <dbReference type="NCBI Taxonomy" id="1075417"/>
    <lineage>
        <taxon>Bacteria</taxon>
        <taxon>Pseudomonadati</taxon>
        <taxon>Bacteroidota</taxon>
        <taxon>Cytophagia</taxon>
        <taxon>Cytophagales</taxon>
        <taxon>Catalimonadaceae</taxon>
        <taxon>Catalinimonas</taxon>
    </lineage>
</organism>
<dbReference type="InterPro" id="IPR036097">
    <property type="entry name" value="HisK_dim/P_sf"/>
</dbReference>
<dbReference type="EMBL" id="FNFO01000004">
    <property type="protein sequence ID" value="SDL10661.1"/>
    <property type="molecule type" value="Genomic_DNA"/>
</dbReference>
<dbReference type="GO" id="GO:0000155">
    <property type="term" value="F:phosphorelay sensor kinase activity"/>
    <property type="evidence" value="ECO:0007669"/>
    <property type="project" value="InterPro"/>
</dbReference>
<keyword evidence="5" id="KW-0547">Nucleotide-binding</keyword>
<dbReference type="InterPro" id="IPR018062">
    <property type="entry name" value="HTH_AraC-typ_CS"/>
</dbReference>
<evidence type="ECO:0000256" key="2">
    <source>
        <dbReference type="ARBA" id="ARBA00012438"/>
    </source>
</evidence>
<dbReference type="Pfam" id="PF07494">
    <property type="entry name" value="Reg_prop"/>
    <property type="match status" value="10"/>
</dbReference>
<dbReference type="Gene3D" id="2.130.10.10">
    <property type="entry name" value="YVTN repeat-like/Quinoprotein amine dehydrogenase"/>
    <property type="match status" value="2"/>
</dbReference>
<dbReference type="CDD" id="cd00082">
    <property type="entry name" value="HisKA"/>
    <property type="match status" value="1"/>
</dbReference>
<feature type="domain" description="Histidine kinase" evidence="16">
    <location>
        <begin position="844"/>
        <end position="1060"/>
    </location>
</feature>
<reference evidence="18 19" key="1">
    <citation type="submission" date="2016-10" db="EMBL/GenBank/DDBJ databases">
        <authorList>
            <person name="de Groot N.N."/>
        </authorList>
    </citation>
    <scope>NUCLEOTIDE SEQUENCE [LARGE SCALE GENOMIC DNA]</scope>
    <source>
        <strain evidence="18 19">DSM 25186</strain>
    </source>
</reference>
<evidence type="ECO:0000256" key="4">
    <source>
        <dbReference type="ARBA" id="ARBA00022679"/>
    </source>
</evidence>
<dbReference type="SMART" id="SM00448">
    <property type="entry name" value="REC"/>
    <property type="match status" value="1"/>
</dbReference>
<evidence type="ECO:0000259" key="15">
    <source>
        <dbReference type="PROSITE" id="PS01124"/>
    </source>
</evidence>
<dbReference type="SUPFAM" id="SSF55874">
    <property type="entry name" value="ATPase domain of HSP90 chaperone/DNA topoisomerase II/histidine kinase"/>
    <property type="match status" value="1"/>
</dbReference>
<name>A0A1G9HCB6_9BACT</name>
<evidence type="ECO:0000256" key="6">
    <source>
        <dbReference type="ARBA" id="ARBA00022777"/>
    </source>
</evidence>
<keyword evidence="13" id="KW-1133">Transmembrane helix</keyword>
<evidence type="ECO:0000259" key="17">
    <source>
        <dbReference type="PROSITE" id="PS50110"/>
    </source>
</evidence>
<dbReference type="Gene3D" id="3.30.565.10">
    <property type="entry name" value="Histidine kinase-like ATPase, C-terminal domain"/>
    <property type="match status" value="1"/>
</dbReference>
<keyword evidence="3 12" id="KW-0597">Phosphoprotein</keyword>
<dbReference type="PANTHER" id="PTHR43547">
    <property type="entry name" value="TWO-COMPONENT HISTIDINE KINASE"/>
    <property type="match status" value="1"/>
</dbReference>
<evidence type="ECO:0000256" key="13">
    <source>
        <dbReference type="SAM" id="Phobius"/>
    </source>
</evidence>
<feature type="modified residue" description="4-aspartylphosphate" evidence="12">
    <location>
        <position position="1156"/>
    </location>
</feature>
<dbReference type="GO" id="GO:0043565">
    <property type="term" value="F:sequence-specific DNA binding"/>
    <property type="evidence" value="ECO:0007669"/>
    <property type="project" value="InterPro"/>
</dbReference>
<dbReference type="SMART" id="SM00342">
    <property type="entry name" value="HTH_ARAC"/>
    <property type="match status" value="1"/>
</dbReference>
<proteinExistence type="predicted"/>
<evidence type="ECO:0000256" key="1">
    <source>
        <dbReference type="ARBA" id="ARBA00000085"/>
    </source>
</evidence>
<feature type="signal peptide" evidence="14">
    <location>
        <begin position="1"/>
        <end position="17"/>
    </location>
</feature>
<evidence type="ECO:0000313" key="18">
    <source>
        <dbReference type="EMBL" id="SDL10661.1"/>
    </source>
</evidence>
<dbReference type="Gene3D" id="3.40.50.2300">
    <property type="match status" value="1"/>
</dbReference>
<dbReference type="SUPFAM" id="SSF47384">
    <property type="entry name" value="Homodimeric domain of signal transducing histidine kinase"/>
    <property type="match status" value="1"/>
</dbReference>
<dbReference type="Pfam" id="PF00512">
    <property type="entry name" value="HisKA"/>
    <property type="match status" value="1"/>
</dbReference>
<keyword evidence="6 18" id="KW-0418">Kinase</keyword>
<dbReference type="GO" id="GO:0005524">
    <property type="term" value="F:ATP binding"/>
    <property type="evidence" value="ECO:0007669"/>
    <property type="project" value="UniProtKB-KW"/>
</dbReference>
<evidence type="ECO:0000256" key="14">
    <source>
        <dbReference type="SAM" id="SignalP"/>
    </source>
</evidence>
<dbReference type="SUPFAM" id="SSF52172">
    <property type="entry name" value="CheY-like"/>
    <property type="match status" value="1"/>
</dbReference>
<feature type="domain" description="Response regulatory" evidence="17">
    <location>
        <begin position="1108"/>
        <end position="1223"/>
    </location>
</feature>
<dbReference type="FunFam" id="3.30.565.10:FF:000037">
    <property type="entry name" value="Hybrid sensor histidine kinase/response regulator"/>
    <property type="match status" value="1"/>
</dbReference>
<keyword evidence="9" id="KW-0805">Transcription regulation</keyword>
<protein>
    <recommendedName>
        <fullName evidence="2">histidine kinase</fullName>
        <ecNumber evidence="2">2.7.13.3</ecNumber>
    </recommendedName>
</protein>
<dbReference type="InterPro" id="IPR013783">
    <property type="entry name" value="Ig-like_fold"/>
</dbReference>
<keyword evidence="11" id="KW-0804">Transcription</keyword>
<dbReference type="PROSITE" id="PS00041">
    <property type="entry name" value="HTH_ARAC_FAMILY_1"/>
    <property type="match status" value="1"/>
</dbReference>
<keyword evidence="14" id="KW-0732">Signal</keyword>
<dbReference type="InterPro" id="IPR015943">
    <property type="entry name" value="WD40/YVTN_repeat-like_dom_sf"/>
</dbReference>
<keyword evidence="13" id="KW-0472">Membrane</keyword>
<dbReference type="Pfam" id="PF07495">
    <property type="entry name" value="Y_Y_Y"/>
    <property type="match status" value="1"/>
</dbReference>
<dbReference type="Gene3D" id="2.60.40.10">
    <property type="entry name" value="Immunoglobulins"/>
    <property type="match status" value="1"/>
</dbReference>
<evidence type="ECO:0000256" key="9">
    <source>
        <dbReference type="ARBA" id="ARBA00023015"/>
    </source>
</evidence>
<evidence type="ECO:0000256" key="12">
    <source>
        <dbReference type="PROSITE-ProRule" id="PRU00169"/>
    </source>
</evidence>
<dbReference type="RefSeq" id="WP_143017261.1">
    <property type="nucleotide sequence ID" value="NZ_FNFO01000004.1"/>
</dbReference>
<dbReference type="EC" id="2.7.13.3" evidence="2"/>
<dbReference type="InterPro" id="IPR036890">
    <property type="entry name" value="HATPase_C_sf"/>
</dbReference>
<evidence type="ECO:0000313" key="19">
    <source>
        <dbReference type="Proteomes" id="UP000198510"/>
    </source>
</evidence>
<evidence type="ECO:0000256" key="5">
    <source>
        <dbReference type="ARBA" id="ARBA00022741"/>
    </source>
</evidence>
<dbReference type="GO" id="GO:0003700">
    <property type="term" value="F:DNA-binding transcription factor activity"/>
    <property type="evidence" value="ECO:0007669"/>
    <property type="project" value="InterPro"/>
</dbReference>
<dbReference type="Proteomes" id="UP000198510">
    <property type="component" value="Unassembled WGS sequence"/>
</dbReference>
<keyword evidence="7" id="KW-0067">ATP-binding</keyword>
<evidence type="ECO:0000256" key="7">
    <source>
        <dbReference type="ARBA" id="ARBA00022840"/>
    </source>
</evidence>
<keyword evidence="19" id="KW-1185">Reference proteome</keyword>
<dbReference type="Pfam" id="PF02518">
    <property type="entry name" value="HATPase_c"/>
    <property type="match status" value="1"/>
</dbReference>
<dbReference type="Pfam" id="PF12833">
    <property type="entry name" value="HTH_18"/>
    <property type="match status" value="1"/>
</dbReference>
<feature type="transmembrane region" description="Helical" evidence="13">
    <location>
        <begin position="791"/>
        <end position="812"/>
    </location>
</feature>
<dbReference type="PANTHER" id="PTHR43547:SF2">
    <property type="entry name" value="HYBRID SIGNAL TRANSDUCTION HISTIDINE KINASE C"/>
    <property type="match status" value="1"/>
</dbReference>
<comment type="catalytic activity">
    <reaction evidence="1">
        <text>ATP + protein L-histidine = ADP + protein N-phospho-L-histidine.</text>
        <dbReference type="EC" id="2.7.13.3"/>
    </reaction>
</comment>
<keyword evidence="13" id="KW-0812">Transmembrane</keyword>
<accession>A0A1G9HCB6</accession>
<dbReference type="PRINTS" id="PR00344">
    <property type="entry name" value="BCTRLSENSOR"/>
</dbReference>
<evidence type="ECO:0000256" key="11">
    <source>
        <dbReference type="ARBA" id="ARBA00023163"/>
    </source>
</evidence>
<dbReference type="SMART" id="SM00387">
    <property type="entry name" value="HATPase_c"/>
    <property type="match status" value="1"/>
</dbReference>
<keyword evidence="10" id="KW-0238">DNA-binding</keyword>
<gene>
    <name evidence="18" type="ORF">SAMN05421823_104392</name>
</gene>
<dbReference type="PROSITE" id="PS01124">
    <property type="entry name" value="HTH_ARAC_FAMILY_2"/>
    <property type="match status" value="1"/>
</dbReference>
<evidence type="ECO:0000256" key="3">
    <source>
        <dbReference type="ARBA" id="ARBA00022553"/>
    </source>
</evidence>
<dbReference type="Gene3D" id="1.10.287.130">
    <property type="match status" value="1"/>
</dbReference>
<dbReference type="InterPro" id="IPR004358">
    <property type="entry name" value="Sig_transdc_His_kin-like_C"/>
</dbReference>
<keyword evidence="4" id="KW-0808">Transferase</keyword>
<dbReference type="Pfam" id="PF00072">
    <property type="entry name" value="Response_reg"/>
    <property type="match status" value="1"/>
</dbReference>
<dbReference type="InterPro" id="IPR011123">
    <property type="entry name" value="Y_Y_Y"/>
</dbReference>
<dbReference type="InterPro" id="IPR011110">
    <property type="entry name" value="Reg_prop"/>
</dbReference>
<dbReference type="PROSITE" id="PS50109">
    <property type="entry name" value="HIS_KIN"/>
    <property type="match status" value="1"/>
</dbReference>
<dbReference type="OrthoDB" id="9806995at2"/>
<dbReference type="SUPFAM" id="SSF63829">
    <property type="entry name" value="Calcium-dependent phosphotriesterase"/>
    <property type="match status" value="3"/>
</dbReference>
<dbReference type="STRING" id="1075417.SAMN05421823_104392"/>
<dbReference type="InterPro" id="IPR003661">
    <property type="entry name" value="HisK_dim/P_dom"/>
</dbReference>
<dbReference type="InterPro" id="IPR003594">
    <property type="entry name" value="HATPase_dom"/>
</dbReference>
<dbReference type="PROSITE" id="PS50110">
    <property type="entry name" value="RESPONSE_REGULATORY"/>
    <property type="match status" value="1"/>
</dbReference>
<evidence type="ECO:0000256" key="10">
    <source>
        <dbReference type="ARBA" id="ARBA00023125"/>
    </source>
</evidence>
<evidence type="ECO:0000256" key="8">
    <source>
        <dbReference type="ARBA" id="ARBA00023012"/>
    </source>
</evidence>
<evidence type="ECO:0000259" key="16">
    <source>
        <dbReference type="PROSITE" id="PS50109"/>
    </source>
</evidence>
<dbReference type="InterPro" id="IPR001789">
    <property type="entry name" value="Sig_transdc_resp-reg_receiver"/>
</dbReference>
<dbReference type="InterPro" id="IPR009057">
    <property type="entry name" value="Homeodomain-like_sf"/>
</dbReference>
<dbReference type="SUPFAM" id="SSF46689">
    <property type="entry name" value="Homeodomain-like"/>
    <property type="match status" value="1"/>
</dbReference>
<dbReference type="InterPro" id="IPR018060">
    <property type="entry name" value="HTH_AraC"/>
</dbReference>
<dbReference type="InterPro" id="IPR011006">
    <property type="entry name" value="CheY-like_superfamily"/>
</dbReference>
<keyword evidence="8" id="KW-0902">Two-component regulatory system</keyword>
<sequence>MKHTLLFFLMLGTLAQAGYAQKRVEFTHFTTRDGLSKSYVKTILQDHEGFLWLGTPDGLNRYDGYGFHVYREDSHQPHSLSGNEISTLLEDQHQQLWIGTNGGGLNRYLPDQDAFVAYRLENSGLQSNQITALAEAADGTLWIGTSRGLHHYDAHRDLIVHDLTDAEGRPVLPAVTALAADPRGHLWVGTPEGLRVVQQNRLIAPGPTPLAQQAVAALMVDATHLLWVGSAAQGIYVVAPEAATATPTIVHQFRHQPQDPASLGSDIILTLFQDRQQRIWIGTDLGGLNYYDAAHQRFVRYQHDNRLASSLSSNNVLSIEEDHAGNLWIGTNFGGLNLMEQNPTFEHYKSNPYHYASSPVLSIYVDQQQKLWIGTDGNGLTCQTPEGGFQEYLYTENRRNSLGGNTIQRIFEDAQGNLWLGTYNNGISVMHRDGTFSHYQSHDQHGLSHHDVRTFLVDHKGHFWVGTNGGGLNLYQPERDRFQAFRAAPGTPYGLTSDSIVSLYEDSRGMVWVGTVHGGVCFFDPGQVSSEGINFYRIQLPVNDRHKLYGNSVLSITEDSYGNMWFGNYVSGISYMNYQTRQLRQYDKNDGLPGNVINGLLPGHEGTVWISTSQGLARYQPEQDTFEVFDERDGLQGNEFLHGAAFQAPDGKLYFGGINGVNAFYADSIHPNTYPPTVHITGISSFNEPVAYTPDASPRRSIVLRPQQSTFTFDFVALSYPRAENNRYAVKLEGFEEEWRPLGTHRSATYTNIPPGTYTFRVKGSNCDGIWNERGAAVTVHLLAPWWKTGWAYALYLVVLGCILFFAITLTVKRAKLNERLKLIEREKAYEHQIHQAKLDFFTNVSHEFRTPLTLILSPLEKMLSQGDTASQRQHELMYRNARSLLRLVDEILDFRKATEGNLQLRVSEVELVTYVQSITTLFQDLSQHKRLRFAFDTDLDQLTAWVDTDKLERVIYNLLSNAFKFTPEGGQVALRLRELSPEVCEIAVSDTGPGIPMAEQEKIFQRFYQAESPSHILPSGTGIGLALVKELVSLHHGTVTVDSAPGQGTTFRLVLPISQQRYAPHEVVHTAQTPGLSEPLASTVLPSAAPEPAQTHDTTPDRASLPQVLVVDDNADLRALLRENLTTAYRVLEATNGQEAIGLAREAQPDLIVTDVMMPVMDGYALCAALKKDIHTSHIPVIVLTARNSLEQQIRGLETGADAYISKPFSLELLETRVRKLIETRRQLIERFSQGEVLAPEALSITSVDQRFLEQVKAVLERHIDDVEFRLEVFCKEVGMSHTQLYNKIKALTGFSPNELIRDFRLKRAVQLLRESDLTINEVAVAVGFNDAKYFSRSFRKQFDQTPSEYIQAHRQRTRSNGSTL</sequence>